<keyword evidence="4" id="KW-0808">Transferase</keyword>
<dbReference type="Gene3D" id="1.10.260.50">
    <property type="match status" value="1"/>
</dbReference>
<proteinExistence type="inferred from homology"/>
<sequence>MPRPSSLREVTTPIFFDHAAGSPLRSDVALAMAEGLRGLPPNPSGSHSLARATRGVLEDARERIAAVLGVEAREIVFTGGGTESCNLALLGVMGPSAICISTVEHTAVRQAALEAASLHGVPLVELPVDSNGVLLVEKALELIPDGALVSVMTANNETGVTQPIAQLRKALRHAPRNIIMHSDAIAAAPSSDVKEIVLACDLVSLAGHKLGGPPGTGVLVVKEGLRLKARNVGGGQELDRRAGTQDVAGALGMAVSLELAQRDRESGAVDALKQRRDQLEQSLAGAHPTLSVTAQRVPRLAGHLHLTVRDCRSEELLMLLDQEGICASAGAACASGAPQASHVLLAMGVDADVARGALRLTLSTSTTDEEVAVAERALTQVLSKLS</sequence>
<dbReference type="PROSITE" id="PS00595">
    <property type="entry name" value="AA_TRANSFER_CLASS_5"/>
    <property type="match status" value="1"/>
</dbReference>
<evidence type="ECO:0000313" key="11">
    <source>
        <dbReference type="EMBL" id="CAB4881105.1"/>
    </source>
</evidence>
<evidence type="ECO:0000256" key="1">
    <source>
        <dbReference type="ARBA" id="ARBA00001933"/>
    </source>
</evidence>
<dbReference type="Pfam" id="PF00266">
    <property type="entry name" value="Aminotran_5"/>
    <property type="match status" value="1"/>
</dbReference>
<evidence type="ECO:0000256" key="8">
    <source>
        <dbReference type="ARBA" id="ARBA00023014"/>
    </source>
</evidence>
<gene>
    <name evidence="10" type="ORF">UFOPK3164_00233</name>
    <name evidence="11" type="ORF">UFOPK3427_01484</name>
    <name evidence="12" type="ORF">UFOPK4112_00210</name>
</gene>
<evidence type="ECO:0000256" key="6">
    <source>
        <dbReference type="ARBA" id="ARBA00022898"/>
    </source>
</evidence>
<feature type="domain" description="Aminotransferase class V" evidence="9">
    <location>
        <begin position="14"/>
        <end position="371"/>
    </location>
</feature>
<evidence type="ECO:0000256" key="3">
    <source>
        <dbReference type="ARBA" id="ARBA00012239"/>
    </source>
</evidence>
<keyword evidence="5" id="KW-0479">Metal-binding</keyword>
<dbReference type="AlphaFoldDB" id="A0A6J7EIE3"/>
<evidence type="ECO:0000256" key="7">
    <source>
        <dbReference type="ARBA" id="ARBA00023004"/>
    </source>
</evidence>
<dbReference type="GO" id="GO:0031071">
    <property type="term" value="F:cysteine desulfurase activity"/>
    <property type="evidence" value="ECO:0007669"/>
    <property type="project" value="UniProtKB-EC"/>
</dbReference>
<dbReference type="SUPFAM" id="SSF53383">
    <property type="entry name" value="PLP-dependent transferases"/>
    <property type="match status" value="1"/>
</dbReference>
<evidence type="ECO:0000256" key="4">
    <source>
        <dbReference type="ARBA" id="ARBA00022679"/>
    </source>
</evidence>
<evidence type="ECO:0000259" key="9">
    <source>
        <dbReference type="Pfam" id="PF00266"/>
    </source>
</evidence>
<evidence type="ECO:0000256" key="2">
    <source>
        <dbReference type="ARBA" id="ARBA00006490"/>
    </source>
</evidence>
<dbReference type="Gene3D" id="3.90.1150.10">
    <property type="entry name" value="Aspartate Aminotransferase, domain 1"/>
    <property type="match status" value="1"/>
</dbReference>
<evidence type="ECO:0000256" key="5">
    <source>
        <dbReference type="ARBA" id="ARBA00022723"/>
    </source>
</evidence>
<dbReference type="InterPro" id="IPR020578">
    <property type="entry name" value="Aminotrans_V_PyrdxlP_BS"/>
</dbReference>
<keyword evidence="7" id="KW-0408">Iron</keyword>
<dbReference type="GO" id="GO:0046872">
    <property type="term" value="F:metal ion binding"/>
    <property type="evidence" value="ECO:0007669"/>
    <property type="project" value="UniProtKB-KW"/>
</dbReference>
<dbReference type="InterPro" id="IPR016454">
    <property type="entry name" value="Cysteine_dSase"/>
</dbReference>
<reference evidence="11" key="1">
    <citation type="submission" date="2020-05" db="EMBL/GenBank/DDBJ databases">
        <authorList>
            <person name="Chiriac C."/>
            <person name="Salcher M."/>
            <person name="Ghai R."/>
            <person name="Kavagutti S V."/>
        </authorList>
    </citation>
    <scope>NUCLEOTIDE SEQUENCE</scope>
</reference>
<evidence type="ECO:0000313" key="10">
    <source>
        <dbReference type="EMBL" id="CAB4818257.1"/>
    </source>
</evidence>
<organism evidence="11">
    <name type="scientific">freshwater metagenome</name>
    <dbReference type="NCBI Taxonomy" id="449393"/>
    <lineage>
        <taxon>unclassified sequences</taxon>
        <taxon>metagenomes</taxon>
        <taxon>ecological metagenomes</taxon>
    </lineage>
</organism>
<dbReference type="PIRSF" id="PIRSF005572">
    <property type="entry name" value="NifS"/>
    <property type="match status" value="1"/>
</dbReference>
<dbReference type="InterPro" id="IPR015424">
    <property type="entry name" value="PyrdxlP-dep_Trfase"/>
</dbReference>
<dbReference type="InterPro" id="IPR015422">
    <property type="entry name" value="PyrdxlP-dep_Trfase_small"/>
</dbReference>
<comment type="similarity">
    <text evidence="2">Belongs to the class-V pyridoxal-phosphate-dependent aminotransferase family. NifS/IscS subfamily.</text>
</comment>
<dbReference type="InterPro" id="IPR015421">
    <property type="entry name" value="PyrdxlP-dep_Trfase_major"/>
</dbReference>
<keyword evidence="6" id="KW-0663">Pyridoxal phosphate</keyword>
<comment type="cofactor">
    <cofactor evidence="1">
        <name>pyridoxal 5'-phosphate</name>
        <dbReference type="ChEBI" id="CHEBI:597326"/>
    </cofactor>
</comment>
<dbReference type="EMBL" id="CAFBLT010000002">
    <property type="protein sequence ID" value="CAB4881105.1"/>
    <property type="molecule type" value="Genomic_DNA"/>
</dbReference>
<evidence type="ECO:0000313" key="12">
    <source>
        <dbReference type="EMBL" id="CAB5009327.1"/>
    </source>
</evidence>
<accession>A0A6J7EIE3</accession>
<protein>
    <recommendedName>
        <fullName evidence="3">cysteine desulfurase</fullName>
        <ecNumber evidence="3">2.8.1.7</ecNumber>
    </recommendedName>
</protein>
<name>A0A6J7EIE3_9ZZZZ</name>
<dbReference type="EMBL" id="CAFABE010000006">
    <property type="protein sequence ID" value="CAB4818257.1"/>
    <property type="molecule type" value="Genomic_DNA"/>
</dbReference>
<dbReference type="PANTHER" id="PTHR11601:SF34">
    <property type="entry name" value="CYSTEINE DESULFURASE"/>
    <property type="match status" value="1"/>
</dbReference>
<dbReference type="Gene3D" id="3.40.640.10">
    <property type="entry name" value="Type I PLP-dependent aspartate aminotransferase-like (Major domain)"/>
    <property type="match status" value="1"/>
</dbReference>
<dbReference type="EMBL" id="CAFBPM010000002">
    <property type="protein sequence ID" value="CAB5009327.1"/>
    <property type="molecule type" value="Genomic_DNA"/>
</dbReference>
<dbReference type="InterPro" id="IPR000192">
    <property type="entry name" value="Aminotrans_V_dom"/>
</dbReference>
<dbReference type="GO" id="GO:0051536">
    <property type="term" value="F:iron-sulfur cluster binding"/>
    <property type="evidence" value="ECO:0007669"/>
    <property type="project" value="UniProtKB-KW"/>
</dbReference>
<dbReference type="PANTHER" id="PTHR11601">
    <property type="entry name" value="CYSTEINE DESULFURYLASE FAMILY MEMBER"/>
    <property type="match status" value="1"/>
</dbReference>
<keyword evidence="8" id="KW-0411">Iron-sulfur</keyword>
<dbReference type="EC" id="2.8.1.7" evidence="3"/>